<gene>
    <name evidence="1" type="ordered locus">APE_0964.1</name>
</gene>
<dbReference type="Pfam" id="PF03602">
    <property type="entry name" value="Cons_hypoth95"/>
    <property type="match status" value="1"/>
</dbReference>
<keyword evidence="2" id="KW-1185">Reference proteome</keyword>
<organism evidence="1 2">
    <name type="scientific">Aeropyrum pernix (strain ATCC 700893 / DSM 11879 / JCM 9820 / NBRC 100138 / K1)</name>
    <dbReference type="NCBI Taxonomy" id="272557"/>
    <lineage>
        <taxon>Archaea</taxon>
        <taxon>Thermoproteota</taxon>
        <taxon>Thermoprotei</taxon>
        <taxon>Desulfurococcales</taxon>
        <taxon>Desulfurococcaceae</taxon>
        <taxon>Aeropyrum</taxon>
    </lineage>
</organism>
<dbReference type="AlphaFoldDB" id="Q9YDE9"/>
<dbReference type="PIR" id="D72693">
    <property type="entry name" value="D72693"/>
</dbReference>
<sequence>MGSLRRIAVPSSIAKELLGRCREWSRGERPPAKVRMGGLVFGLQCIDERAVLVSESGSRFVVDEHAASLGERSMAVVGSTGFMGVAEAYRGSYYKLVPLPGGKPPTLEINGIHMHRVAGTDPWSDALAKASLVVKRGFRVLDTCTGLGYTSIAAIARGASLVYTVEVDEIVLQLAALNPWSHRLRDKRIRIILGDAVEVVRDFGDSAFDALIHDPPRFSKSTSSLYTLELYREFHRILRRGGRLFHYTGEPGRIRGLNLPGRVARLLREAGFEVLGFRRRALGLVAVKM</sequence>
<dbReference type="SUPFAM" id="SSF53335">
    <property type="entry name" value="S-adenosyl-L-methionine-dependent methyltransferases"/>
    <property type="match status" value="1"/>
</dbReference>
<dbReference type="KEGG" id="ape:APE_0964.1"/>
<evidence type="ECO:0000313" key="1">
    <source>
        <dbReference type="EMBL" id="BAA79948.2"/>
    </source>
</evidence>
<dbReference type="Proteomes" id="UP000002518">
    <property type="component" value="Chromosome"/>
</dbReference>
<dbReference type="PATRIC" id="fig|272557.25.peg.693"/>
<evidence type="ECO:0000313" key="2">
    <source>
        <dbReference type="Proteomes" id="UP000002518"/>
    </source>
</evidence>
<dbReference type="CDD" id="cd02440">
    <property type="entry name" value="AdoMet_MTases"/>
    <property type="match status" value="1"/>
</dbReference>
<dbReference type="EMBL" id="BA000002">
    <property type="protein sequence ID" value="BAA79948.2"/>
    <property type="molecule type" value="Genomic_DNA"/>
</dbReference>
<dbReference type="eggNOG" id="arCOG00054">
    <property type="taxonomic scope" value="Archaea"/>
</dbReference>
<protein>
    <recommendedName>
        <fullName evidence="3">Methyltransferase</fullName>
    </recommendedName>
</protein>
<accession>Q9YDE9</accession>
<reference evidence="1 2" key="1">
    <citation type="journal article" date="1999" name="DNA Res.">
        <title>Complete genome sequence of an aerobic hyper-thermophilic crenarchaeon, Aeropyrum pernix K1.</title>
        <authorList>
            <person name="Kawarabayasi Y."/>
            <person name="Hino Y."/>
            <person name="Horikawa H."/>
            <person name="Yamazaki S."/>
            <person name="Haikawa Y."/>
            <person name="Jin-no K."/>
            <person name="Takahashi M."/>
            <person name="Sekine M."/>
            <person name="Baba S."/>
            <person name="Ankai A."/>
            <person name="Kosugi H."/>
            <person name="Hosoyama A."/>
            <person name="Fukui S."/>
            <person name="Nagai Y."/>
            <person name="Nishijima K."/>
            <person name="Nakazawa H."/>
            <person name="Takamiya M."/>
            <person name="Masuda S."/>
            <person name="Funahashi T."/>
            <person name="Tanaka T."/>
            <person name="Kudoh Y."/>
            <person name="Yamazaki J."/>
            <person name="Kushida N."/>
            <person name="Oguchi A."/>
            <person name="Aoki K."/>
            <person name="Kubota K."/>
            <person name="Nakamura Y."/>
            <person name="Nomura N."/>
            <person name="Sako Y."/>
            <person name="Kikuchi H."/>
        </authorList>
    </citation>
    <scope>NUCLEOTIDE SEQUENCE [LARGE SCALE GENOMIC DNA]</scope>
    <source>
        <strain evidence="2">ATCC 700893 / DSM 11879 / JCM 9820 / NBRC 100138 / K1</strain>
    </source>
</reference>
<dbReference type="STRING" id="272557.APE_0964.1"/>
<evidence type="ECO:0008006" key="3">
    <source>
        <dbReference type="Google" id="ProtNLM"/>
    </source>
</evidence>
<dbReference type="Gene3D" id="3.40.50.150">
    <property type="entry name" value="Vaccinia Virus protein VP39"/>
    <property type="match status" value="1"/>
</dbReference>
<proteinExistence type="predicted"/>
<name>Q9YDE9_AERPE</name>
<dbReference type="InterPro" id="IPR029063">
    <property type="entry name" value="SAM-dependent_MTases_sf"/>
</dbReference>
<dbReference type="EnsemblBacteria" id="BAA79948">
    <property type="protein sequence ID" value="BAA79948"/>
    <property type="gene ID" value="APE_0964.1"/>
</dbReference>